<dbReference type="AlphaFoldDB" id="A0A4R9M207"/>
<feature type="transmembrane region" description="Helical" evidence="1">
    <location>
        <begin position="15"/>
        <end position="36"/>
    </location>
</feature>
<gene>
    <name evidence="2" type="ORF">EHS15_12425</name>
</gene>
<name>A0A4R9M207_9LEPT</name>
<proteinExistence type="predicted"/>
<keyword evidence="1" id="KW-0812">Transmembrane</keyword>
<evidence type="ECO:0008006" key="4">
    <source>
        <dbReference type="Google" id="ProtNLM"/>
    </source>
</evidence>
<dbReference type="Proteomes" id="UP000298058">
    <property type="component" value="Unassembled WGS sequence"/>
</dbReference>
<organism evidence="2 3">
    <name type="scientific">Leptospira idonii</name>
    <dbReference type="NCBI Taxonomy" id="1193500"/>
    <lineage>
        <taxon>Bacteria</taxon>
        <taxon>Pseudomonadati</taxon>
        <taxon>Spirochaetota</taxon>
        <taxon>Spirochaetia</taxon>
        <taxon>Leptospirales</taxon>
        <taxon>Leptospiraceae</taxon>
        <taxon>Leptospira</taxon>
    </lineage>
</organism>
<evidence type="ECO:0000313" key="2">
    <source>
        <dbReference type="EMBL" id="TGN18788.1"/>
    </source>
</evidence>
<dbReference type="EMBL" id="RQHW01000047">
    <property type="protein sequence ID" value="TGN18788.1"/>
    <property type="molecule type" value="Genomic_DNA"/>
</dbReference>
<keyword evidence="1" id="KW-1133">Transmembrane helix</keyword>
<keyword evidence="3" id="KW-1185">Reference proteome</keyword>
<dbReference type="OrthoDB" id="337900at2"/>
<dbReference type="NCBIfam" id="NF047517">
    <property type="entry name" value="LIC_12586_fam"/>
    <property type="match status" value="1"/>
</dbReference>
<accession>A0A4R9M207</accession>
<evidence type="ECO:0000256" key="1">
    <source>
        <dbReference type="SAM" id="Phobius"/>
    </source>
</evidence>
<comment type="caution">
    <text evidence="2">The sequence shown here is derived from an EMBL/GenBank/DDBJ whole genome shotgun (WGS) entry which is preliminary data.</text>
</comment>
<evidence type="ECO:0000313" key="3">
    <source>
        <dbReference type="Proteomes" id="UP000298058"/>
    </source>
</evidence>
<reference evidence="2" key="1">
    <citation type="journal article" date="2019" name="PLoS Negl. Trop. Dis.">
        <title>Revisiting the worldwide diversity of Leptospira species in the environment.</title>
        <authorList>
            <person name="Vincent A.T."/>
            <person name="Schiettekatte O."/>
            <person name="Bourhy P."/>
            <person name="Veyrier F.J."/>
            <person name="Picardeau M."/>
        </authorList>
    </citation>
    <scope>NUCLEOTIDE SEQUENCE [LARGE SCALE GENOMIC DNA]</scope>
    <source>
        <strain evidence="2">201300427</strain>
    </source>
</reference>
<keyword evidence="1" id="KW-0472">Membrane</keyword>
<protein>
    <recommendedName>
        <fullName evidence="4">AsmA domain protein</fullName>
    </recommendedName>
</protein>
<sequence>MLSHLFVFLQKQKKIIFSFLALVLVFFCFCLMYLGFEYYLKTKRIPLVPLRALVTSTINQKIGKAVDLGVVDFSLREGLILEDLVISQEEDFSFNTNLLKVKKVTFHLSSYFSETPSVDRVDFYSPQLILNSGTELENQLLDYFQSSKLKEVVFHDTRISLKKGDFVVLDWKEGWDIRFKRKNDKIYVSYDNGWFWVPNATRVKGEGYFTNDRLNEYSFSIVWKNYPSEEAPFLVNYLFGFYLQSAVLTGEAVWEKTPNSGYTVKGNVEFENANFYLPNISSYIVSGLRLQEKFFFTSDKEERNYSSYDFQIKIADEWTQAKETLLHKKIEFNVDDLEPLTSSFQEIGTGNRLPLSGKIRGSLDITESGDRNKWFKVLGDIQGENLDWVSSLIQVQNGNLNLKFTEGNNLSLILKSEIFNKPSTLEIGSGLDWSRSKKTDGSFYYPLYSRTKGSLTIQEFVAGNWTPLFESWKKETWEEIKERQEKLIPEEYFYQKKVYKYFLESMNFDLSLNINRFFPFEGAKTLGEAKGNILVKDGRFAFGLGIPKTNSKISMSSYFATKTPNFSFGLSLDAYPWSEPWMDVCGMEVVPGSVTMDYSFASQGSDYYTLSKDARINYYLKLENTNWRGQDLWTKMNLPENSYKDSYVIEFNMDHYFESDYLRNLAVSSSSVDLKGYGTNKSGLYAFSLYGQMGEAKGNWSFTEEDGRCIIK</sequence>